<dbReference type="RefSeq" id="WP_105747082.1">
    <property type="nucleotide sequence ID" value="NZ_PVLQ01000011.1"/>
</dbReference>
<evidence type="ECO:0000256" key="5">
    <source>
        <dbReference type="ARBA" id="ARBA00022989"/>
    </source>
</evidence>
<gene>
    <name evidence="14" type="ORF">C6P64_02830</name>
</gene>
<feature type="domain" description="Methyl-accepting transducer" evidence="12">
    <location>
        <begin position="273"/>
        <end position="502"/>
    </location>
</feature>
<dbReference type="PRINTS" id="PR00260">
    <property type="entry name" value="CHEMTRNSDUCR"/>
</dbReference>
<dbReference type="CDD" id="cd11386">
    <property type="entry name" value="MCP_signal"/>
    <property type="match status" value="1"/>
</dbReference>
<dbReference type="GO" id="GO:0005886">
    <property type="term" value="C:plasma membrane"/>
    <property type="evidence" value="ECO:0007669"/>
    <property type="project" value="UniProtKB-SubCell"/>
</dbReference>
<dbReference type="AlphaFoldDB" id="A0A2S9K840"/>
<organism evidence="14 15">
    <name type="scientific">Malikia granosa</name>
    <dbReference type="NCBI Taxonomy" id="263067"/>
    <lineage>
        <taxon>Bacteria</taxon>
        <taxon>Pseudomonadati</taxon>
        <taxon>Pseudomonadota</taxon>
        <taxon>Betaproteobacteria</taxon>
        <taxon>Burkholderiales</taxon>
        <taxon>Comamonadaceae</taxon>
        <taxon>Malikia</taxon>
    </lineage>
</organism>
<dbReference type="PANTHER" id="PTHR43531:SF14">
    <property type="entry name" value="METHYL-ACCEPTING CHEMOTAXIS PROTEIN I-RELATED"/>
    <property type="match status" value="1"/>
</dbReference>
<feature type="transmembrane region" description="Helical" evidence="11">
    <location>
        <begin position="193"/>
        <end position="212"/>
    </location>
</feature>
<dbReference type="EMBL" id="PVLQ01000011">
    <property type="protein sequence ID" value="PRD66620.1"/>
    <property type="molecule type" value="Genomic_DNA"/>
</dbReference>
<evidence type="ECO:0000256" key="2">
    <source>
        <dbReference type="ARBA" id="ARBA00022475"/>
    </source>
</evidence>
<comment type="subcellular location">
    <subcellularLocation>
        <location evidence="1">Cell membrane</location>
        <topology evidence="1">Multi-pass membrane protein</topology>
    </subcellularLocation>
</comment>
<evidence type="ECO:0000256" key="6">
    <source>
        <dbReference type="ARBA" id="ARBA00023136"/>
    </source>
</evidence>
<feature type="coiled-coil region" evidence="9">
    <location>
        <begin position="480"/>
        <end position="511"/>
    </location>
</feature>
<keyword evidence="5 11" id="KW-1133">Transmembrane helix</keyword>
<evidence type="ECO:0000259" key="12">
    <source>
        <dbReference type="PROSITE" id="PS50111"/>
    </source>
</evidence>
<dbReference type="InterPro" id="IPR004090">
    <property type="entry name" value="Chemotax_Me-accpt_rcpt"/>
</dbReference>
<evidence type="ECO:0000259" key="13">
    <source>
        <dbReference type="PROSITE" id="PS50885"/>
    </source>
</evidence>
<keyword evidence="8" id="KW-0807">Transducer</keyword>
<keyword evidence="4 11" id="KW-0812">Transmembrane</keyword>
<reference evidence="14 15" key="1">
    <citation type="submission" date="2018-03" db="EMBL/GenBank/DDBJ databases">
        <title>Comparative genomics illustrates the genes involved in a hyperalkaliphilic mechanisms of Serpentinomonas isolated from highly-alkaline calcium-rich serpentinized springs.</title>
        <authorList>
            <person name="Suzuki S."/>
            <person name="Ishii S."/>
            <person name="Walworth N."/>
            <person name="Bird L."/>
            <person name="Kuenen J.G."/>
            <person name="Nealson K.H."/>
        </authorList>
    </citation>
    <scope>NUCLEOTIDE SEQUENCE [LARGE SCALE GENOMIC DNA]</scope>
    <source>
        <strain evidence="14 15">P1</strain>
    </source>
</reference>
<sequence length="518" mass="55135">MFSIKNSSLSARLTLLIVSALLGMAALAANLLFTERQLILDERSGSVRQSVETAAGIVTYFETLEREGSLSREQAQQQTKAAIKGLRYGQGDYFWIQDMQGQMLMHPIQPKLDGQNMSGNRDPDGKLFFQEMVDVAKREGAGFVSYQWPKPGSDSPQPKISYVKSLPGWGWIIGSGVYVDNINATLVKRATSLIAGVLVLMAAVLALGLLIARTILRQLGGEPNYAAEVTRRIAAGDLSTRIAIKYPGQENLLTALETMRTQLATVVSQVRQRSESVASASTQIAQGNLDLSSRTENQASALEQTSASMEELGSTVRQNSDNARQANQLAQSASEIAVRGGEVVAQVVDTMKGINDSSRRIADIIGVIDGIAFQTNILALNASVEAARAGEQGRGFAVVAAEVRSLAVRSAEAAKEIKGLITTSVDRVEQGSLQVDQAGATMNEVVAGIKRVTDIMGEISAASAEQSSGVGQVGEAVMQMDQATQQNAALVEEMAAAATSLKDQAQELVQTVAAFKLA</sequence>
<dbReference type="OrthoDB" id="8555762at2"/>
<feature type="region of interest" description="Disordered" evidence="10">
    <location>
        <begin position="296"/>
        <end position="328"/>
    </location>
</feature>
<name>A0A2S9K840_9BURK</name>
<feature type="compositionally biased region" description="Polar residues" evidence="10">
    <location>
        <begin position="315"/>
        <end position="328"/>
    </location>
</feature>
<dbReference type="InterPro" id="IPR003660">
    <property type="entry name" value="HAMP_dom"/>
</dbReference>
<keyword evidence="15" id="KW-1185">Reference proteome</keyword>
<keyword evidence="6 11" id="KW-0472">Membrane</keyword>
<comment type="similarity">
    <text evidence="7">Belongs to the methyl-accepting chemotaxis (MCP) protein family.</text>
</comment>
<evidence type="ECO:0000256" key="4">
    <source>
        <dbReference type="ARBA" id="ARBA00022692"/>
    </source>
</evidence>
<dbReference type="Gene3D" id="1.10.287.950">
    <property type="entry name" value="Methyl-accepting chemotaxis protein"/>
    <property type="match status" value="1"/>
</dbReference>
<keyword evidence="9" id="KW-0175">Coiled coil</keyword>
<dbReference type="GO" id="GO:0004888">
    <property type="term" value="F:transmembrane signaling receptor activity"/>
    <property type="evidence" value="ECO:0007669"/>
    <property type="project" value="InterPro"/>
</dbReference>
<dbReference type="InterPro" id="IPR004089">
    <property type="entry name" value="MCPsignal_dom"/>
</dbReference>
<proteinExistence type="inferred from homology"/>
<dbReference type="SMART" id="SM01049">
    <property type="entry name" value="Cache_2"/>
    <property type="match status" value="1"/>
</dbReference>
<evidence type="ECO:0000256" key="11">
    <source>
        <dbReference type="SAM" id="Phobius"/>
    </source>
</evidence>
<evidence type="ECO:0000256" key="1">
    <source>
        <dbReference type="ARBA" id="ARBA00004651"/>
    </source>
</evidence>
<dbReference type="FunFam" id="1.10.287.950:FF:000001">
    <property type="entry name" value="Methyl-accepting chemotaxis sensory transducer"/>
    <property type="match status" value="1"/>
</dbReference>
<feature type="domain" description="HAMP" evidence="13">
    <location>
        <begin position="227"/>
        <end position="268"/>
    </location>
</feature>
<protein>
    <submittedName>
        <fullName evidence="14">Uncharacterized protein</fullName>
    </submittedName>
</protein>
<evidence type="ECO:0000313" key="15">
    <source>
        <dbReference type="Proteomes" id="UP000238589"/>
    </source>
</evidence>
<dbReference type="PANTHER" id="PTHR43531">
    <property type="entry name" value="PROTEIN ICFG"/>
    <property type="match status" value="1"/>
</dbReference>
<dbReference type="Pfam" id="PF00015">
    <property type="entry name" value="MCPsignal"/>
    <property type="match status" value="1"/>
</dbReference>
<dbReference type="Pfam" id="PF17200">
    <property type="entry name" value="sCache_2"/>
    <property type="match status" value="1"/>
</dbReference>
<comment type="caution">
    <text evidence="14">The sequence shown here is derived from an EMBL/GenBank/DDBJ whole genome shotgun (WGS) entry which is preliminary data.</text>
</comment>
<dbReference type="SUPFAM" id="SSF58104">
    <property type="entry name" value="Methyl-accepting chemotaxis protein (MCP) signaling domain"/>
    <property type="match status" value="1"/>
</dbReference>
<dbReference type="PROSITE" id="PS50111">
    <property type="entry name" value="CHEMOTAXIS_TRANSDUC_2"/>
    <property type="match status" value="1"/>
</dbReference>
<evidence type="ECO:0000313" key="14">
    <source>
        <dbReference type="EMBL" id="PRD66620.1"/>
    </source>
</evidence>
<evidence type="ECO:0000256" key="10">
    <source>
        <dbReference type="SAM" id="MobiDB-lite"/>
    </source>
</evidence>
<evidence type="ECO:0000256" key="3">
    <source>
        <dbReference type="ARBA" id="ARBA00022481"/>
    </source>
</evidence>
<dbReference type="PROSITE" id="PS50885">
    <property type="entry name" value="HAMP"/>
    <property type="match status" value="1"/>
</dbReference>
<dbReference type="GO" id="GO:0007165">
    <property type="term" value="P:signal transduction"/>
    <property type="evidence" value="ECO:0007669"/>
    <property type="project" value="UniProtKB-KW"/>
</dbReference>
<dbReference type="SMART" id="SM00283">
    <property type="entry name" value="MA"/>
    <property type="match status" value="1"/>
</dbReference>
<evidence type="ECO:0000256" key="8">
    <source>
        <dbReference type="PROSITE-ProRule" id="PRU00284"/>
    </source>
</evidence>
<keyword evidence="3" id="KW-0488">Methylation</keyword>
<dbReference type="Proteomes" id="UP000238589">
    <property type="component" value="Unassembled WGS sequence"/>
</dbReference>
<evidence type="ECO:0000256" key="7">
    <source>
        <dbReference type="ARBA" id="ARBA00029447"/>
    </source>
</evidence>
<dbReference type="GO" id="GO:0006935">
    <property type="term" value="P:chemotaxis"/>
    <property type="evidence" value="ECO:0007669"/>
    <property type="project" value="InterPro"/>
</dbReference>
<dbReference type="InterPro" id="IPR033480">
    <property type="entry name" value="sCache_2"/>
</dbReference>
<accession>A0A2S9K840</accession>
<feature type="compositionally biased region" description="Polar residues" evidence="10">
    <location>
        <begin position="296"/>
        <end position="308"/>
    </location>
</feature>
<keyword evidence="2" id="KW-1003">Cell membrane</keyword>
<evidence type="ECO:0000256" key="9">
    <source>
        <dbReference type="SAM" id="Coils"/>
    </source>
</evidence>
<dbReference type="InterPro" id="IPR051310">
    <property type="entry name" value="MCP_chemotaxis"/>
</dbReference>
<dbReference type="Gene3D" id="3.30.450.20">
    <property type="entry name" value="PAS domain"/>
    <property type="match status" value="1"/>
</dbReference>